<dbReference type="InterPro" id="IPR045026">
    <property type="entry name" value="LIMYB"/>
</dbReference>
<feature type="compositionally biased region" description="Polar residues" evidence="1">
    <location>
        <begin position="93"/>
        <end position="104"/>
    </location>
</feature>
<feature type="compositionally biased region" description="Polar residues" evidence="1">
    <location>
        <begin position="499"/>
        <end position="510"/>
    </location>
</feature>
<evidence type="ECO:0000313" key="4">
    <source>
        <dbReference type="Proteomes" id="UP000826271"/>
    </source>
</evidence>
<gene>
    <name evidence="3" type="ORF">BUALT_BualtUnG0031700</name>
</gene>
<sequence>MGWDDATNMVTGTEEQWARWLEANPRDASLRRNGCPHYRELTTIFAPHTATGGMARASTQPPMPRGARRQREDAFLGRGSPSLVDDNEEEGSDNSTSPQTQPVFSQGYYHPGGSSSRQRKGGERAVVSALNTWERFTEKVSSGCDPTVTTTVEMCIDKLNEIPDLPEQEFYAACKKLEDPVRRRMDNEDDHVDDVNEINDRVSNVENDVYDDAIPNQYLIDQVNAGMQNFMYYYNGPLKRSFANIFKTPYRTSNQKGLDWLNELLVGHEDRFKDNLQMTRETFLLLCHKIRKTRKMVRPRNQPIPEEFMDRVWTPGQEATLIMRLQEASRSHDLNNIEELRINCSRIATFLSNVYGVSFTKECVMHMTLRLQARYFGFIEFCALPWVDYDYVLNDVTIDGRYWEHVTQTPRQRRYRTRGEPMYEELYDIFTRNGVAQGEQLVGLLPRLPINIPDDDDHHHEGEMPNLTPPPHPVPVPPPRHPRHLLPRHEIIDIPSSSCELSDVASTQPRDTWEAALMKEAARRAPEGTYSSTARSPAPRAPNKMP</sequence>
<dbReference type="Pfam" id="PF26138">
    <property type="entry name" value="DUF8040"/>
    <property type="match status" value="1"/>
</dbReference>
<evidence type="ECO:0000259" key="2">
    <source>
        <dbReference type="Pfam" id="PF26138"/>
    </source>
</evidence>
<accession>A0AAV6W023</accession>
<evidence type="ECO:0000313" key="3">
    <source>
        <dbReference type="EMBL" id="KAG8362848.1"/>
    </source>
</evidence>
<organism evidence="3 4">
    <name type="scientific">Buddleja alternifolia</name>
    <dbReference type="NCBI Taxonomy" id="168488"/>
    <lineage>
        <taxon>Eukaryota</taxon>
        <taxon>Viridiplantae</taxon>
        <taxon>Streptophyta</taxon>
        <taxon>Embryophyta</taxon>
        <taxon>Tracheophyta</taxon>
        <taxon>Spermatophyta</taxon>
        <taxon>Magnoliopsida</taxon>
        <taxon>eudicotyledons</taxon>
        <taxon>Gunneridae</taxon>
        <taxon>Pentapetalae</taxon>
        <taxon>asterids</taxon>
        <taxon>lamiids</taxon>
        <taxon>Lamiales</taxon>
        <taxon>Scrophulariaceae</taxon>
        <taxon>Buddlejeae</taxon>
        <taxon>Buddleja</taxon>
    </lineage>
</organism>
<feature type="region of interest" description="Disordered" evidence="1">
    <location>
        <begin position="453"/>
        <end position="472"/>
    </location>
</feature>
<protein>
    <recommendedName>
        <fullName evidence="2">DUF8040 domain-containing protein</fullName>
    </recommendedName>
</protein>
<feature type="domain" description="DUF8040" evidence="2">
    <location>
        <begin position="252"/>
        <end position="307"/>
    </location>
</feature>
<dbReference type="AlphaFoldDB" id="A0AAV6W023"/>
<dbReference type="EMBL" id="WHWC01000241">
    <property type="protein sequence ID" value="KAG8362848.1"/>
    <property type="molecule type" value="Genomic_DNA"/>
</dbReference>
<feature type="region of interest" description="Disordered" evidence="1">
    <location>
        <begin position="49"/>
        <end position="123"/>
    </location>
</feature>
<dbReference type="InterPro" id="IPR058353">
    <property type="entry name" value="DUF8040"/>
</dbReference>
<dbReference type="PANTHER" id="PTHR47584:SF14">
    <property type="entry name" value="L10-INTERACTING MYB DOMAIN-CONTAINING PROTEIN-LIKE"/>
    <property type="match status" value="1"/>
</dbReference>
<reference evidence="3" key="1">
    <citation type="submission" date="2019-10" db="EMBL/GenBank/DDBJ databases">
        <authorList>
            <person name="Zhang R."/>
            <person name="Pan Y."/>
            <person name="Wang J."/>
            <person name="Ma R."/>
            <person name="Yu S."/>
        </authorList>
    </citation>
    <scope>NUCLEOTIDE SEQUENCE</scope>
    <source>
        <strain evidence="3">LA-IB0</strain>
        <tissue evidence="3">Leaf</tissue>
    </source>
</reference>
<comment type="caution">
    <text evidence="3">The sequence shown here is derived from an EMBL/GenBank/DDBJ whole genome shotgun (WGS) entry which is preliminary data.</text>
</comment>
<name>A0AAV6W023_9LAMI</name>
<dbReference type="PANTHER" id="PTHR47584">
    <property type="match status" value="1"/>
</dbReference>
<evidence type="ECO:0000256" key="1">
    <source>
        <dbReference type="SAM" id="MobiDB-lite"/>
    </source>
</evidence>
<feature type="region of interest" description="Disordered" evidence="1">
    <location>
        <begin position="499"/>
        <end position="546"/>
    </location>
</feature>
<proteinExistence type="predicted"/>
<dbReference type="Proteomes" id="UP000826271">
    <property type="component" value="Unassembled WGS sequence"/>
</dbReference>
<keyword evidence="4" id="KW-1185">Reference proteome</keyword>